<name>A0AAV9J3S5_9PEZI</name>
<dbReference type="Proteomes" id="UP001324427">
    <property type="component" value="Unassembled WGS sequence"/>
</dbReference>
<dbReference type="PANTHER" id="PTHR37534">
    <property type="entry name" value="TRANSCRIPTIONAL ACTIVATOR PROTEIN UGA3"/>
    <property type="match status" value="1"/>
</dbReference>
<dbReference type="Pfam" id="PF11951">
    <property type="entry name" value="Fungal_trans_2"/>
    <property type="match status" value="1"/>
</dbReference>
<keyword evidence="6" id="KW-1185">Reference proteome</keyword>
<keyword evidence="2" id="KW-0539">Nucleus</keyword>
<organism evidence="5 6">
    <name type="scientific">Oleoguttula mirabilis</name>
    <dbReference type="NCBI Taxonomy" id="1507867"/>
    <lineage>
        <taxon>Eukaryota</taxon>
        <taxon>Fungi</taxon>
        <taxon>Dikarya</taxon>
        <taxon>Ascomycota</taxon>
        <taxon>Pezizomycotina</taxon>
        <taxon>Dothideomycetes</taxon>
        <taxon>Dothideomycetidae</taxon>
        <taxon>Mycosphaerellales</taxon>
        <taxon>Teratosphaeriaceae</taxon>
        <taxon>Oleoguttula</taxon>
    </lineage>
</organism>
<dbReference type="GO" id="GO:0000981">
    <property type="term" value="F:DNA-binding transcription factor activity, RNA polymerase II-specific"/>
    <property type="evidence" value="ECO:0007669"/>
    <property type="project" value="InterPro"/>
</dbReference>
<dbReference type="GO" id="GO:0005634">
    <property type="term" value="C:nucleus"/>
    <property type="evidence" value="ECO:0007669"/>
    <property type="project" value="UniProtKB-SubCell"/>
</dbReference>
<dbReference type="SMART" id="SM00066">
    <property type="entry name" value="GAL4"/>
    <property type="match status" value="1"/>
</dbReference>
<dbReference type="GO" id="GO:0045944">
    <property type="term" value="P:positive regulation of transcription by RNA polymerase II"/>
    <property type="evidence" value="ECO:0007669"/>
    <property type="project" value="TreeGrafter"/>
</dbReference>
<evidence type="ECO:0000313" key="6">
    <source>
        <dbReference type="Proteomes" id="UP001324427"/>
    </source>
</evidence>
<dbReference type="Pfam" id="PF00172">
    <property type="entry name" value="Zn_clus"/>
    <property type="match status" value="1"/>
</dbReference>
<feature type="compositionally biased region" description="Polar residues" evidence="3">
    <location>
        <begin position="200"/>
        <end position="227"/>
    </location>
</feature>
<dbReference type="PROSITE" id="PS00463">
    <property type="entry name" value="ZN2_CY6_FUNGAL_1"/>
    <property type="match status" value="1"/>
</dbReference>
<evidence type="ECO:0000256" key="3">
    <source>
        <dbReference type="SAM" id="MobiDB-lite"/>
    </source>
</evidence>
<comment type="caution">
    <text evidence="5">The sequence shown here is derived from an EMBL/GenBank/DDBJ whole genome shotgun (WGS) entry which is preliminary data.</text>
</comment>
<comment type="subcellular location">
    <subcellularLocation>
        <location evidence="1">Nucleus</location>
    </subcellularLocation>
</comment>
<reference evidence="5 6" key="1">
    <citation type="submission" date="2021-11" db="EMBL/GenBank/DDBJ databases">
        <title>Black yeast isolated from Biological Soil Crust.</title>
        <authorList>
            <person name="Kurbessoian T."/>
        </authorList>
    </citation>
    <scope>NUCLEOTIDE SEQUENCE [LARGE SCALE GENOMIC DNA]</scope>
    <source>
        <strain evidence="5 6">CCFEE 5522</strain>
    </source>
</reference>
<feature type="domain" description="Zn(2)-C6 fungal-type" evidence="4">
    <location>
        <begin position="19"/>
        <end position="49"/>
    </location>
</feature>
<accession>A0AAV9J3S5</accession>
<evidence type="ECO:0000259" key="4">
    <source>
        <dbReference type="PROSITE" id="PS50048"/>
    </source>
</evidence>
<feature type="compositionally biased region" description="Polar residues" evidence="3">
    <location>
        <begin position="244"/>
        <end position="277"/>
    </location>
</feature>
<proteinExistence type="predicted"/>
<feature type="compositionally biased region" description="Basic and acidic residues" evidence="3">
    <location>
        <begin position="86"/>
        <end position="95"/>
    </location>
</feature>
<evidence type="ECO:0000256" key="1">
    <source>
        <dbReference type="ARBA" id="ARBA00004123"/>
    </source>
</evidence>
<dbReference type="EMBL" id="JAVFHQ010000091">
    <property type="protein sequence ID" value="KAK4539528.1"/>
    <property type="molecule type" value="Genomic_DNA"/>
</dbReference>
<feature type="compositionally biased region" description="Polar residues" evidence="3">
    <location>
        <begin position="74"/>
        <end position="85"/>
    </location>
</feature>
<dbReference type="CDD" id="cd00067">
    <property type="entry name" value="GAL4"/>
    <property type="match status" value="1"/>
</dbReference>
<evidence type="ECO:0000313" key="5">
    <source>
        <dbReference type="EMBL" id="KAK4539528.1"/>
    </source>
</evidence>
<gene>
    <name evidence="5" type="ORF">LTR36_010873</name>
</gene>
<dbReference type="GO" id="GO:0008270">
    <property type="term" value="F:zinc ion binding"/>
    <property type="evidence" value="ECO:0007669"/>
    <property type="project" value="InterPro"/>
</dbReference>
<feature type="region of interest" description="Disordered" evidence="3">
    <location>
        <begin position="54"/>
        <end position="325"/>
    </location>
</feature>
<dbReference type="PROSITE" id="PS50048">
    <property type="entry name" value="ZN2_CY6_FUNGAL_2"/>
    <property type="match status" value="1"/>
</dbReference>
<sequence length="823" mass="90444">MPRPKKETAGEPKKRSRTGCWPCKARKVKCGEEKPACSNCGKTGEVCDYSIKLNWGGRSKRDQDGAPTEPGSFTFVTSPNAASLSKTERNGREHVFSAQHIATAPRRPLSREASSLSTPGSTPGGEGTPLDPQLYLTPRHSYQHERRPPALGGLPHPLPFDRAFQDSPGSAERSPPTSAPLGEEFRWSPQHSAKRARLSPTRSTPHPQLSPTRSTPHPQLSPNRSTPHPQPSPVFAVPQYPAQLEQSPASTHFTPHSISSIVNTPATPGSSIHSGSSPYPPQPATLQVQEPPDLRRLSVKSLLSDPSEESEKERPRSPRSESRYRTYGYDHGLQDLDIPHNDDTRILLPQSPDMRRPSAAVSEVSTSSNSEPDAKLIAFEPGGYYARPVPIKIPRFLEPLPDELLRNQMNLLYFHHFINHTGRIMVPHDCPENPFRGVLPQMAVRNTHLLHLVLAFSASHRARLLDHPEPANRIAHWMSDVLPALRRALSDPTTPGAGPPDPHDPSSLAPLATAIMLASLEIISPNTFAVPIPWQHHLHIARQIIVAKGGLHHLAQQADGARDKAIFFLSRWFAYLDVLGSLSGSRHAVPLNGAYLEDGGGAWLVNRSDEEIYQIDCFFGFSGRCIALLAQVAELAGECDRWRIDPVTRTARAGWQPPERQRVRALELQRRLMASATTVYRGCTHADPADPHRGIAAEHKSAGDVAEIFATNEAYHWAGLLHLSRRVLNLPSASPEIQHSVHKILGCLAKIRRGSTAEGCLVFPMFSAGCEALGPEERGVFMDRLEAAEGWGMQHVGRARGLMGRVWETGGCWEGMVEGEFLG</sequence>
<dbReference type="AlphaFoldDB" id="A0AAV9J3S5"/>
<dbReference type="InterPro" id="IPR001138">
    <property type="entry name" value="Zn2Cys6_DnaBD"/>
</dbReference>
<dbReference type="PANTHER" id="PTHR37534:SF43">
    <property type="entry name" value="FINGER DOMAIN PROTEIN, PUTATIVE (AFU_ORTHOLOGUE AFUA_1G01850)-RELATED"/>
    <property type="match status" value="1"/>
</dbReference>
<evidence type="ECO:0000256" key="2">
    <source>
        <dbReference type="ARBA" id="ARBA00023242"/>
    </source>
</evidence>
<protein>
    <recommendedName>
        <fullName evidence="4">Zn(2)-C6 fungal-type domain-containing protein</fullName>
    </recommendedName>
</protein>
<dbReference type="SUPFAM" id="SSF57701">
    <property type="entry name" value="Zn2/Cys6 DNA-binding domain"/>
    <property type="match status" value="1"/>
</dbReference>
<dbReference type="InterPro" id="IPR036864">
    <property type="entry name" value="Zn2-C6_fun-type_DNA-bd_sf"/>
</dbReference>
<feature type="compositionally biased region" description="Basic and acidic residues" evidence="3">
    <location>
        <begin position="309"/>
        <end position="324"/>
    </location>
</feature>
<dbReference type="InterPro" id="IPR021858">
    <property type="entry name" value="Fun_TF"/>
</dbReference>
<dbReference type="GO" id="GO:0000976">
    <property type="term" value="F:transcription cis-regulatory region binding"/>
    <property type="evidence" value="ECO:0007669"/>
    <property type="project" value="TreeGrafter"/>
</dbReference>
<dbReference type="Gene3D" id="4.10.240.10">
    <property type="entry name" value="Zn(2)-C6 fungal-type DNA-binding domain"/>
    <property type="match status" value="1"/>
</dbReference>